<name>A0A816IJX7_BRANA</name>
<dbReference type="Proteomes" id="UP001295469">
    <property type="component" value="Chromosome C03"/>
</dbReference>
<gene>
    <name evidence="1" type="ORF">DARMORV10_C03P67120.1</name>
</gene>
<sequence>MPIRNHDLGDYISCLFFSVLFMGKNSDESIYRPVMIAVMIAFHYEHLRD</sequence>
<dbReference type="EMBL" id="HG994367">
    <property type="protein sequence ID" value="CAF1708130.1"/>
    <property type="molecule type" value="Genomic_DNA"/>
</dbReference>
<evidence type="ECO:0000313" key="1">
    <source>
        <dbReference type="EMBL" id="CAF1708130.1"/>
    </source>
</evidence>
<organism evidence="1">
    <name type="scientific">Brassica napus</name>
    <name type="common">Rape</name>
    <dbReference type="NCBI Taxonomy" id="3708"/>
    <lineage>
        <taxon>Eukaryota</taxon>
        <taxon>Viridiplantae</taxon>
        <taxon>Streptophyta</taxon>
        <taxon>Embryophyta</taxon>
        <taxon>Tracheophyta</taxon>
        <taxon>Spermatophyta</taxon>
        <taxon>Magnoliopsida</taxon>
        <taxon>eudicotyledons</taxon>
        <taxon>Gunneridae</taxon>
        <taxon>Pentapetalae</taxon>
        <taxon>rosids</taxon>
        <taxon>malvids</taxon>
        <taxon>Brassicales</taxon>
        <taxon>Brassicaceae</taxon>
        <taxon>Brassiceae</taxon>
        <taxon>Brassica</taxon>
    </lineage>
</organism>
<proteinExistence type="predicted"/>
<accession>A0A816IJX7</accession>
<dbReference type="AlphaFoldDB" id="A0A816IJX7"/>
<reference evidence="1" key="1">
    <citation type="submission" date="2021-01" db="EMBL/GenBank/DDBJ databases">
        <authorList>
            <consortium name="Genoscope - CEA"/>
            <person name="William W."/>
        </authorList>
    </citation>
    <scope>NUCLEOTIDE SEQUENCE</scope>
</reference>
<protein>
    <submittedName>
        <fullName evidence="1">(rape) hypothetical protein</fullName>
    </submittedName>
</protein>